<dbReference type="InterPro" id="IPR010935">
    <property type="entry name" value="SMC_hinge"/>
</dbReference>
<proteinExistence type="inferred from homology"/>
<keyword evidence="6 8" id="KW-0539">Nucleus</keyword>
<feature type="coiled-coil region" evidence="9">
    <location>
        <begin position="790"/>
        <end position="824"/>
    </location>
</feature>
<feature type="coiled-coil region" evidence="9">
    <location>
        <begin position="179"/>
        <end position="371"/>
    </location>
</feature>
<dbReference type="Gene3D" id="3.40.50.300">
    <property type="entry name" value="P-loop containing nucleotide triphosphate hydrolases"/>
    <property type="match status" value="2"/>
</dbReference>
<dbReference type="SUPFAM" id="SSF75553">
    <property type="entry name" value="Smc hinge domain"/>
    <property type="match status" value="1"/>
</dbReference>
<accession>A0AAV9IS19</accession>
<dbReference type="Pfam" id="PF06470">
    <property type="entry name" value="SMC_hinge"/>
    <property type="match status" value="1"/>
</dbReference>
<keyword evidence="7" id="KW-0131">Cell cycle</keyword>
<feature type="compositionally biased region" description="Low complexity" evidence="10">
    <location>
        <begin position="1263"/>
        <end position="1283"/>
    </location>
</feature>
<dbReference type="InterPro" id="IPR041741">
    <property type="entry name" value="SMC3_ABC_euk"/>
</dbReference>
<dbReference type="GO" id="GO:0051301">
    <property type="term" value="P:cell division"/>
    <property type="evidence" value="ECO:0007669"/>
    <property type="project" value="UniProtKB-KW"/>
</dbReference>
<dbReference type="GO" id="GO:0005694">
    <property type="term" value="C:chromosome"/>
    <property type="evidence" value="ECO:0007669"/>
    <property type="project" value="InterPro"/>
</dbReference>
<dbReference type="Gene3D" id="3.30.70.1620">
    <property type="match status" value="1"/>
</dbReference>
<dbReference type="InterPro" id="IPR024704">
    <property type="entry name" value="SMC"/>
</dbReference>
<keyword evidence="4" id="KW-0498">Mitosis</keyword>
<dbReference type="GO" id="GO:0051276">
    <property type="term" value="P:chromosome organization"/>
    <property type="evidence" value="ECO:0007669"/>
    <property type="project" value="InterPro"/>
</dbReference>
<dbReference type="GO" id="GO:0016887">
    <property type="term" value="F:ATP hydrolysis activity"/>
    <property type="evidence" value="ECO:0007669"/>
    <property type="project" value="InterPro"/>
</dbReference>
<evidence type="ECO:0000256" key="8">
    <source>
        <dbReference type="PIRNR" id="PIRNR005719"/>
    </source>
</evidence>
<dbReference type="Gene3D" id="1.20.1060.20">
    <property type="match status" value="1"/>
</dbReference>
<organism evidence="12 13">
    <name type="scientific">Cyanidium caldarium</name>
    <name type="common">Red alga</name>
    <dbReference type="NCBI Taxonomy" id="2771"/>
    <lineage>
        <taxon>Eukaryota</taxon>
        <taxon>Rhodophyta</taxon>
        <taxon>Bangiophyceae</taxon>
        <taxon>Cyanidiales</taxon>
        <taxon>Cyanidiaceae</taxon>
        <taxon>Cyanidium</taxon>
    </lineage>
</organism>
<dbReference type="InterPro" id="IPR003395">
    <property type="entry name" value="RecF/RecN/SMC_N"/>
</dbReference>
<comment type="subcellular location">
    <subcellularLocation>
        <location evidence="1 8">Nucleus</location>
    </subcellularLocation>
</comment>
<feature type="region of interest" description="Disordered" evidence="10">
    <location>
        <begin position="1259"/>
        <end position="1283"/>
    </location>
</feature>
<dbReference type="EMBL" id="JANCYW010000003">
    <property type="protein sequence ID" value="KAK4534848.1"/>
    <property type="molecule type" value="Genomic_DNA"/>
</dbReference>
<dbReference type="FunFam" id="3.40.50.300:FF:000424">
    <property type="entry name" value="Structural maintenance of chromosomes 3"/>
    <property type="match status" value="1"/>
</dbReference>
<dbReference type="Pfam" id="PF02463">
    <property type="entry name" value="SMC_N"/>
    <property type="match status" value="1"/>
</dbReference>
<evidence type="ECO:0000313" key="13">
    <source>
        <dbReference type="Proteomes" id="UP001301350"/>
    </source>
</evidence>
<evidence type="ECO:0000256" key="1">
    <source>
        <dbReference type="ARBA" id="ARBA00004123"/>
    </source>
</evidence>
<feature type="coiled-coil region" evidence="9">
    <location>
        <begin position="676"/>
        <end position="738"/>
    </location>
</feature>
<gene>
    <name evidence="12" type="ORF">CDCA_CDCA03G0873</name>
</gene>
<keyword evidence="13" id="KW-1185">Reference proteome</keyword>
<feature type="coiled-coil region" evidence="9">
    <location>
        <begin position="872"/>
        <end position="969"/>
    </location>
</feature>
<keyword evidence="5 9" id="KW-0175">Coiled coil</keyword>
<evidence type="ECO:0000256" key="10">
    <source>
        <dbReference type="SAM" id="MobiDB-lite"/>
    </source>
</evidence>
<evidence type="ECO:0000256" key="3">
    <source>
        <dbReference type="ARBA" id="ARBA00022618"/>
    </source>
</evidence>
<evidence type="ECO:0000259" key="11">
    <source>
        <dbReference type="SMART" id="SM00968"/>
    </source>
</evidence>
<evidence type="ECO:0000256" key="9">
    <source>
        <dbReference type="SAM" id="Coils"/>
    </source>
</evidence>
<sequence>MFIQSVVVSGFKSYRDETFVGPFSTGLNVVVGRNGSGKSSFFDAVRFVLSDSYAHLSAEQRAALLHEGAGGSALSAYVEIVLDNRDGRLALERPEVTIRRMVSLQKDEYLVDRRSMARAEVVNLLESAGFSRSNPYYIVQQGKIAALCSMRDAQRLELLREVAGTRTYDEKRAESLSTLEETRQKRDKIAEVLQHIEQRLMELEGEREELLAFQALDKERRAIELCLASHELDEVRGQLDELEQQRRQDASQMSSVHRDARQVDERLAAVQQERQRLAAELERLTQEHAKRDAERVAAVNRAAGMKVDMQELEQALEIDAIETRELESKLQEARAIVEAKRAERDRLRPAYEQLRQRESQLREALAASQHTALHLQAKQARAAQFGSRRERDTWLRREIEINERAQRASETQMERSRAEIGDLEAGIEQRAASRARAEAEQRRLDEQLSALDARIVDCKRRRNEAHSARQELWRRDAELEREITVLEGDSAQQERVLRSAVGNRFLQAYRVLEHASHRGVVYGPLYELFDVEDKFAVAVEVAGGAALNHIVVDTDDTAANLVQFLRERHAGRLTFVPLNRVAEAQARRPETPLPTTPDAVPLLSRLRLRDPAHRPVLERIFGRVMIARSVSVASRLAREHAVHCVTLDGDQVNPRGAMSGGYVDVQQSRLEAARAHRTLRERLQATRAQAEHARQQLLERDAQVSRLLGELHKLEAERRQAVAARQQATQQLQQLAAASSTAMESLRAAREREAALAQAAHDCALALAGLRAELAQELSAALTASEAQALRDAQHRIETLSGELEAAAAERAAVELRLAAVEGELESNWERRVREIDRRIAATNAPTEPSDPSAAATADLLLPSAPDEGASLAARTERLEALRLELEACTANVEALQASCARLAAAVSRAQARCRQLTDEETELRAREASLASQRQHMSKRLDTLLTRRSVLQQQKADAERKIRDLGALSTDTAIESLPEQPSPPQLRRRLRQLHQQLGRYAHVNKKALEQYTSFVEQRQALREREQELARGDVSIRELIDTLDRRRTQDLNRTFKAISRLFREVFAELVSGDGAEGQLVMLCSGGAATELEEENADGGRAVRRSRRHTTAAADPLSSVNVEDETSSISTAAAADPMDYIGVSVRVRFPGQSLVYTLPELSGGQRSIVALALVLAIQRLDPAPFLLFDEVDANLDAAYRERVAAALHRHAEQHGVQCIATTFRPEMIRRAQQCFGVRNLNKRSTLQAITVDEALQFVTPPPAVDDSPSAPDTPAPLSVSHLAHPLPPPLLSTAAAAATTTTTIT</sequence>
<dbReference type="InterPro" id="IPR027417">
    <property type="entry name" value="P-loop_NTPase"/>
</dbReference>
<dbReference type="CDD" id="cd03272">
    <property type="entry name" value="ABC_SMC3_euk"/>
    <property type="match status" value="1"/>
</dbReference>
<dbReference type="SMART" id="SM00968">
    <property type="entry name" value="SMC_hinge"/>
    <property type="match status" value="1"/>
</dbReference>
<keyword evidence="3" id="KW-0132">Cell division</keyword>
<evidence type="ECO:0000313" key="12">
    <source>
        <dbReference type="EMBL" id="KAK4534848.1"/>
    </source>
</evidence>
<reference evidence="12 13" key="1">
    <citation type="submission" date="2022-07" db="EMBL/GenBank/DDBJ databases">
        <title>Genome-wide signatures of adaptation to extreme environments.</title>
        <authorList>
            <person name="Cho C.H."/>
            <person name="Yoon H.S."/>
        </authorList>
    </citation>
    <scope>NUCLEOTIDE SEQUENCE [LARGE SCALE GENOMIC DNA]</scope>
    <source>
        <strain evidence="12 13">DBV 063 E5</strain>
    </source>
</reference>
<evidence type="ECO:0000256" key="5">
    <source>
        <dbReference type="ARBA" id="ARBA00023054"/>
    </source>
</evidence>
<dbReference type="PANTHER" id="PTHR43977">
    <property type="entry name" value="STRUCTURAL MAINTENANCE OF CHROMOSOMES PROTEIN 3"/>
    <property type="match status" value="1"/>
</dbReference>
<dbReference type="GO" id="GO:0005524">
    <property type="term" value="F:ATP binding"/>
    <property type="evidence" value="ECO:0007669"/>
    <property type="project" value="InterPro"/>
</dbReference>
<feature type="region of interest" description="Disordered" evidence="10">
    <location>
        <begin position="1094"/>
        <end position="1116"/>
    </location>
</feature>
<name>A0AAV9IS19_CYACA</name>
<dbReference type="GO" id="GO:0005634">
    <property type="term" value="C:nucleus"/>
    <property type="evidence" value="ECO:0007669"/>
    <property type="project" value="UniProtKB-SubCell"/>
</dbReference>
<comment type="similarity">
    <text evidence="2">Belongs to the SMC family. SMC3 subfamily.</text>
</comment>
<dbReference type="SUPFAM" id="SSF52540">
    <property type="entry name" value="P-loop containing nucleoside triphosphate hydrolases"/>
    <property type="match status" value="1"/>
</dbReference>
<evidence type="ECO:0000256" key="7">
    <source>
        <dbReference type="ARBA" id="ARBA00023306"/>
    </source>
</evidence>
<evidence type="ECO:0000256" key="2">
    <source>
        <dbReference type="ARBA" id="ARBA00005917"/>
    </source>
</evidence>
<evidence type="ECO:0000256" key="6">
    <source>
        <dbReference type="ARBA" id="ARBA00023242"/>
    </source>
</evidence>
<evidence type="ECO:0000256" key="4">
    <source>
        <dbReference type="ARBA" id="ARBA00022776"/>
    </source>
</evidence>
<comment type="caution">
    <text evidence="12">The sequence shown here is derived from an EMBL/GenBank/DDBJ whole genome shotgun (WGS) entry which is preliminary data.</text>
</comment>
<dbReference type="InterPro" id="IPR036277">
    <property type="entry name" value="SMC_hinge_sf"/>
</dbReference>
<dbReference type="PIRSF" id="PIRSF005719">
    <property type="entry name" value="SMC"/>
    <property type="match status" value="1"/>
</dbReference>
<feature type="domain" description="SMC hinge" evidence="11">
    <location>
        <begin position="519"/>
        <end position="637"/>
    </location>
</feature>
<dbReference type="Proteomes" id="UP001301350">
    <property type="component" value="Unassembled WGS sequence"/>
</dbReference>
<protein>
    <recommendedName>
        <fullName evidence="8">Structural maintenance of chromosomes protein</fullName>
    </recommendedName>
</protein>